<keyword evidence="3" id="KW-1185">Reference proteome</keyword>
<sequence length="60" mass="6213">MTAREPARTPVAVVRGAPTDEQLAAVLAVLSAASGARGTGTPPPPVPRPRWSVESVWRPA</sequence>
<accession>A0ABZ1SSJ8</accession>
<dbReference type="InterPro" id="IPR032716">
    <property type="entry name" value="ACC_epsilon"/>
</dbReference>
<gene>
    <name evidence="2" type="ORF">OG913_02995</name>
</gene>
<proteinExistence type="predicted"/>
<organism evidence="2 3">
    <name type="scientific">Microbispora hainanensis</name>
    <dbReference type="NCBI Taxonomy" id="568844"/>
    <lineage>
        <taxon>Bacteria</taxon>
        <taxon>Bacillati</taxon>
        <taxon>Actinomycetota</taxon>
        <taxon>Actinomycetes</taxon>
        <taxon>Streptosporangiales</taxon>
        <taxon>Streptosporangiaceae</taxon>
        <taxon>Microbispora</taxon>
    </lineage>
</organism>
<name>A0ABZ1SSJ8_9ACTN</name>
<feature type="region of interest" description="Disordered" evidence="1">
    <location>
        <begin position="34"/>
        <end position="60"/>
    </location>
</feature>
<evidence type="ECO:0000313" key="3">
    <source>
        <dbReference type="Proteomes" id="UP001432011"/>
    </source>
</evidence>
<dbReference type="Pfam" id="PF13822">
    <property type="entry name" value="ACC_epsilon"/>
    <property type="match status" value="1"/>
</dbReference>
<protein>
    <submittedName>
        <fullName evidence="2">Acyl-CoA carboxylase subunit epsilon</fullName>
    </submittedName>
</protein>
<evidence type="ECO:0000313" key="2">
    <source>
        <dbReference type="EMBL" id="WUP76006.1"/>
    </source>
</evidence>
<evidence type="ECO:0000256" key="1">
    <source>
        <dbReference type="SAM" id="MobiDB-lite"/>
    </source>
</evidence>
<dbReference type="RefSeq" id="WP_142645145.1">
    <property type="nucleotide sequence ID" value="NZ_CP108085.1"/>
</dbReference>
<dbReference type="Proteomes" id="UP001432011">
    <property type="component" value="Chromosome"/>
</dbReference>
<dbReference type="EMBL" id="CP108085">
    <property type="protein sequence ID" value="WUP76006.1"/>
    <property type="molecule type" value="Genomic_DNA"/>
</dbReference>
<reference evidence="2" key="1">
    <citation type="submission" date="2022-10" db="EMBL/GenBank/DDBJ databases">
        <title>The complete genomes of actinobacterial strains from the NBC collection.</title>
        <authorList>
            <person name="Joergensen T.S."/>
            <person name="Alvarez Arevalo M."/>
            <person name="Sterndorff E.B."/>
            <person name="Faurdal D."/>
            <person name="Vuksanovic O."/>
            <person name="Mourched A.-S."/>
            <person name="Charusanti P."/>
            <person name="Shaw S."/>
            <person name="Blin K."/>
            <person name="Weber T."/>
        </authorList>
    </citation>
    <scope>NUCLEOTIDE SEQUENCE</scope>
    <source>
        <strain evidence="2">NBC_00254</strain>
    </source>
</reference>